<evidence type="ECO:0000313" key="2">
    <source>
        <dbReference type="Proteomes" id="UP001320513"/>
    </source>
</evidence>
<protein>
    <recommendedName>
        <fullName evidence="3">DUF1652 domain-containing protein</fullName>
    </recommendedName>
</protein>
<sequence length="93" mass="10440">MDNYGLSALEIKYIIERALLPDHCLFSEDNGLHTLRVTLNNHPLISVVIPDLDFKGLSTSRAIAELIGDVRYRLANANSQERKFASSKRVNEA</sequence>
<comment type="caution">
    <text evidence="1">The sequence shown here is derived from an EMBL/GenBank/DDBJ whole genome shotgun (WGS) entry which is preliminary data.</text>
</comment>
<gene>
    <name evidence="1" type="ORF">AUC61_18145</name>
</gene>
<keyword evidence="2" id="KW-1185">Reference proteome</keyword>
<evidence type="ECO:0008006" key="3">
    <source>
        <dbReference type="Google" id="ProtNLM"/>
    </source>
</evidence>
<dbReference type="Proteomes" id="UP001320513">
    <property type="component" value="Unassembled WGS sequence"/>
</dbReference>
<evidence type="ECO:0000313" key="1">
    <source>
        <dbReference type="EMBL" id="MCI8211453.1"/>
    </source>
</evidence>
<organism evidence="1 2">
    <name type="scientific">Pseudomonas maioricensis</name>
    <dbReference type="NCBI Taxonomy" id="1766623"/>
    <lineage>
        <taxon>Bacteria</taxon>
        <taxon>Pseudomonadati</taxon>
        <taxon>Pseudomonadota</taxon>
        <taxon>Gammaproteobacteria</taxon>
        <taxon>Pseudomonadales</taxon>
        <taxon>Pseudomonadaceae</taxon>
        <taxon>Pseudomonas</taxon>
    </lineage>
</organism>
<reference evidence="1 2" key="1">
    <citation type="submission" date="2015-12" db="EMBL/GenBank/DDBJ databases">
        <title>Phylogenomics in the description of a new species in the Pseudomonas syringae group.</title>
        <authorList>
            <person name="Busquets A."/>
            <person name="Gomila M."/>
            <person name="Beiki F."/>
            <person name="Rahimian H."/>
            <person name="Mulet M."/>
            <person name="Sanchez D."/>
            <person name="Garcia-Valdes E."/>
            <person name="Lalucat J."/>
        </authorList>
    </citation>
    <scope>NUCLEOTIDE SEQUENCE [LARGE SCALE GENOMIC DNA]</scope>
    <source>
        <strain evidence="1 2">S25</strain>
    </source>
</reference>
<name>A0ABS9ZLK3_9PSED</name>
<accession>A0ABS9ZLK3</accession>
<dbReference type="EMBL" id="LOHG01000011">
    <property type="protein sequence ID" value="MCI8211453.1"/>
    <property type="molecule type" value="Genomic_DNA"/>
</dbReference>
<proteinExistence type="predicted"/>
<dbReference type="RefSeq" id="WP_243247579.1">
    <property type="nucleotide sequence ID" value="NZ_LOHG01000011.1"/>
</dbReference>